<feature type="compositionally biased region" description="Basic and acidic residues" evidence="2">
    <location>
        <begin position="639"/>
        <end position="652"/>
    </location>
</feature>
<feature type="domain" description="DUF7892" evidence="3">
    <location>
        <begin position="830"/>
        <end position="998"/>
    </location>
</feature>
<dbReference type="Proteomes" id="UP001456524">
    <property type="component" value="Unassembled WGS sequence"/>
</dbReference>
<accession>A0ABR1Y2H4</accession>
<organism evidence="4 5">
    <name type="scientific">Phyllosticta citrichinensis</name>
    <dbReference type="NCBI Taxonomy" id="1130410"/>
    <lineage>
        <taxon>Eukaryota</taxon>
        <taxon>Fungi</taxon>
        <taxon>Dikarya</taxon>
        <taxon>Ascomycota</taxon>
        <taxon>Pezizomycotina</taxon>
        <taxon>Dothideomycetes</taxon>
        <taxon>Dothideomycetes incertae sedis</taxon>
        <taxon>Botryosphaeriales</taxon>
        <taxon>Phyllostictaceae</taxon>
        <taxon>Phyllosticta</taxon>
    </lineage>
</organism>
<dbReference type="Pfam" id="PF25422">
    <property type="entry name" value="DUF7892"/>
    <property type="match status" value="1"/>
</dbReference>
<evidence type="ECO:0000259" key="3">
    <source>
        <dbReference type="Pfam" id="PF25422"/>
    </source>
</evidence>
<dbReference type="EMBL" id="JBBWUH010000002">
    <property type="protein sequence ID" value="KAK8175391.1"/>
    <property type="molecule type" value="Genomic_DNA"/>
</dbReference>
<feature type="region of interest" description="Disordered" evidence="2">
    <location>
        <begin position="639"/>
        <end position="663"/>
    </location>
</feature>
<evidence type="ECO:0000256" key="1">
    <source>
        <dbReference type="ARBA" id="ARBA00022581"/>
    </source>
</evidence>
<feature type="region of interest" description="Disordered" evidence="2">
    <location>
        <begin position="1635"/>
        <end position="1697"/>
    </location>
</feature>
<feature type="compositionally biased region" description="Polar residues" evidence="2">
    <location>
        <begin position="353"/>
        <end position="363"/>
    </location>
</feature>
<feature type="region of interest" description="Disordered" evidence="2">
    <location>
        <begin position="295"/>
        <end position="335"/>
    </location>
</feature>
<dbReference type="InterPro" id="IPR036047">
    <property type="entry name" value="F-box-like_dom_sf"/>
</dbReference>
<dbReference type="SUPFAM" id="SSF81383">
    <property type="entry name" value="F-box domain"/>
    <property type="match status" value="1"/>
</dbReference>
<evidence type="ECO:0000256" key="2">
    <source>
        <dbReference type="SAM" id="MobiDB-lite"/>
    </source>
</evidence>
<protein>
    <recommendedName>
        <fullName evidence="3">DUF7892 domain-containing protein</fullName>
    </recommendedName>
</protein>
<feature type="region of interest" description="Disordered" evidence="2">
    <location>
        <begin position="353"/>
        <end position="372"/>
    </location>
</feature>
<comment type="caution">
    <text evidence="4">The sequence shown here is derived from an EMBL/GenBank/DDBJ whole genome shotgun (WGS) entry which is preliminary data.</text>
</comment>
<keyword evidence="5" id="KW-1185">Reference proteome</keyword>
<dbReference type="PANTHER" id="PTHR13037:SF24">
    <property type="entry name" value="POLYCOMB PROTEIN PCL-RELATED"/>
    <property type="match status" value="1"/>
</dbReference>
<feature type="region of interest" description="Disordered" evidence="2">
    <location>
        <begin position="1016"/>
        <end position="1123"/>
    </location>
</feature>
<dbReference type="PANTHER" id="PTHR13037">
    <property type="entry name" value="FORMIN"/>
    <property type="match status" value="1"/>
</dbReference>
<reference evidence="4 5" key="1">
    <citation type="journal article" date="2022" name="G3 (Bethesda)">
        <title>Enemy or ally: a genomic approach to elucidate the lifestyle of Phyllosticta citrichinaensis.</title>
        <authorList>
            <person name="Buijs V.A."/>
            <person name="Groenewald J.Z."/>
            <person name="Haridas S."/>
            <person name="LaButti K.M."/>
            <person name="Lipzen A."/>
            <person name="Martin F.M."/>
            <person name="Barry K."/>
            <person name="Grigoriev I.V."/>
            <person name="Crous P.W."/>
            <person name="Seidl M.F."/>
        </authorList>
    </citation>
    <scope>NUCLEOTIDE SEQUENCE [LARGE SCALE GENOMIC DNA]</scope>
    <source>
        <strain evidence="4 5">CBS 129764</strain>
    </source>
</reference>
<sequence>MERLPANAESYSSSRSRRDSSPTLEHVVPYSKRKADGAHVASQKRRRLDLPTSHVPSVARLPGRVWQHVFLYLHPLTLGRLLRVNRAFHTLLTSVDEPSSGSQHLSALPVLTSNFIWLSARKIHFPTFPRPLMDMSELAMWRLLGGRRCQFCAKTSRHDQSWAVKSAFEDGPGLDGVRIVWPFGVRVCGRCLEAHSQTEQSLLFAVNSALLAALPYVFVTQQFHVVPSTVISSTSSIPPNVKISKWYWRNHVRDIQRQFDEARSLGPAAGEEWLKGLEDVGRQRLVDAERWERWERTRGMQESGTSNSKSNSPAPLPANGHQRQPSPYQVPRQLPMNGVPRAVTAVQYAQQYSGPSTDRNMSPQYAPPGVTQRFRPERNIRDANEAKAARKSEIERRCQDFDPPLLPNVLRHMKAFQAACQISAPLTEKAWEMLKPRLEAERKGAEDVEHERAAQMATLQIKLEDRRHQDASLKEVREVLEREWEEVQRLVRERLGAYADEIIQRDWAEGRGITKETCPQFAAELLMEVRSRFYADQAREDDATLAAGQEIKDDPPTGPPTRRLILENMKWVFDNKVKPRTEQHRKELFLCRGDGCEGNPKWYGFEGIIQHFGAKHTTSFSVGNVVVCWKEADWPEEPPFHPDPARARHDFHNNGIPPPGPAHSLPHPYPYPYPGYVAGPVGAPPMSHTPHPLSQNSPVPFGQYGHPSGPFPPPQVPPPAPFYGPPVLQAQSFAPPPGPLPAYAGPPQAPWQDGSYSHDVPQQFPRPVYSPTGANFVPPTGPAAYADPDSMRYGAPPTVVPGPYASFQGRPPYDTLAPSVASTGGPSAPKIYQDQIQALVDVARDLWTSTSGIKHLNPSVRLSVVIHHILYHFNLRFGIEPSLDLLADALDAHHSMYPINAVSGLRCRACAAEHQNHVLPSPPSSRESERNFPSLLSLILHFKSEHIGGVASSSREHSPDSRLDWKKDMIDLPEEGAISALIQSPGMDDNKLRIIAEAFPKLFPSPLPHIGVVTEEEHPEATRTAENLNVHQPSPRPALESDRNTSRHDVSQGSHLRSALAAGHDLGRSPASRSSTLAPLPVSRGVFEQHDSQPRLQEARGESRPPRRYHERSCSPSARDPRTRVYLEEPGYYVSRDYRDIRDQDYDGAWRDPYGLLSSAAVRRYSHYDRMYEDDWERSHAPDRYYLEREDDPRERAPTRSGPRYLDRPEFSTGPQVGNHEPRPRDSERADARTVSREPPARTSAAPNAEADAERFLNDLDRDQDQARGYVSRAARDEAREDAEDRMRQPLQAPEEPAAHPVEDSNANGPNPSSARPGTSGQNRANLDPDSTAGRAQAPLERYYRDEEYRPSAQYDPEPRRYAYGPSRYHRYSMYHEEPYYEPERLARARGSRFSRYEATRRRLEQSKSPTREPTAHPERLPGSPSLPPPPERTRDEPQPHVRDAPPRDYYHPYDGHDRYSHRPSRLLDYRYTEMAPRHRSARPGPAYINEYGEYVEYVRVRDPYRDPYHTEHRRRYIPEAPAAGPSAPPSNRGGDPRLARYYEYAQDDIRDPRDPRIDAGRYDYHRGVVEDEVRYAPFERDREYHDRSGAYYGRPRDSDALPVPRGREIVVQLAADAAAAVQRDFERDRDRMSEFYGQSVGPPEARPLADNQREREERRESVTASMAPPLAPPPPATEREGGAATGGREREEGGEE</sequence>
<feature type="compositionally biased region" description="Basic and acidic residues" evidence="2">
    <location>
        <begin position="1432"/>
        <end position="1462"/>
    </location>
</feature>
<evidence type="ECO:0000313" key="4">
    <source>
        <dbReference type="EMBL" id="KAK8175391.1"/>
    </source>
</evidence>
<gene>
    <name evidence="4" type="ORF">IWX90DRAFT_424064</name>
</gene>
<feature type="compositionally biased region" description="Basic and acidic residues" evidence="2">
    <location>
        <begin position="1039"/>
        <end position="1050"/>
    </location>
</feature>
<feature type="compositionally biased region" description="Basic and acidic residues" evidence="2">
    <location>
        <begin position="1087"/>
        <end position="1105"/>
    </location>
</feature>
<feature type="compositionally biased region" description="Basic and acidic residues" evidence="2">
    <location>
        <begin position="1220"/>
        <end position="1240"/>
    </location>
</feature>
<feature type="region of interest" description="Disordered" evidence="2">
    <location>
        <begin position="1516"/>
        <end position="1538"/>
    </location>
</feature>
<feature type="compositionally biased region" description="Basic and acidic residues" evidence="2">
    <location>
        <begin position="1274"/>
        <end position="1288"/>
    </location>
</feature>
<feature type="region of interest" description="Disordered" evidence="2">
    <location>
        <begin position="1380"/>
        <end position="1462"/>
    </location>
</feature>
<feature type="compositionally biased region" description="Basic and acidic residues" evidence="2">
    <location>
        <begin position="1678"/>
        <end position="1697"/>
    </location>
</feature>
<feature type="compositionally biased region" description="Polar residues" evidence="2">
    <location>
        <begin position="300"/>
        <end position="313"/>
    </location>
</feature>
<feature type="compositionally biased region" description="Basic and acidic residues" evidence="2">
    <location>
        <begin position="1395"/>
        <end position="1420"/>
    </location>
</feature>
<dbReference type="CDD" id="cd09917">
    <property type="entry name" value="F-box_SF"/>
    <property type="match status" value="1"/>
</dbReference>
<dbReference type="InterPro" id="IPR057214">
    <property type="entry name" value="DUF7892"/>
</dbReference>
<feature type="compositionally biased region" description="Basic and acidic residues" evidence="2">
    <location>
        <begin position="1187"/>
        <end position="1198"/>
    </location>
</feature>
<feature type="region of interest" description="Disordered" evidence="2">
    <location>
        <begin position="1"/>
        <end position="25"/>
    </location>
</feature>
<feature type="compositionally biased region" description="Polar residues" evidence="2">
    <location>
        <begin position="1305"/>
        <end position="1325"/>
    </location>
</feature>
<keyword evidence="1" id="KW-0945">Host-virus interaction</keyword>
<name>A0ABR1Y2H4_9PEZI</name>
<feature type="compositionally biased region" description="Pro residues" evidence="2">
    <location>
        <begin position="709"/>
        <end position="724"/>
    </location>
</feature>
<evidence type="ECO:0000313" key="5">
    <source>
        <dbReference type="Proteomes" id="UP001456524"/>
    </source>
</evidence>
<feature type="region of interest" description="Disordered" evidence="2">
    <location>
        <begin position="1187"/>
        <end position="1365"/>
    </location>
</feature>
<feature type="compositionally biased region" description="Basic and acidic residues" evidence="2">
    <location>
        <begin position="1652"/>
        <end position="1662"/>
    </location>
</feature>
<feature type="compositionally biased region" description="Basic and acidic residues" evidence="2">
    <location>
        <begin position="1252"/>
        <end position="1266"/>
    </location>
</feature>
<proteinExistence type="predicted"/>
<feature type="region of interest" description="Disordered" evidence="2">
    <location>
        <begin position="686"/>
        <end position="738"/>
    </location>
</feature>